<dbReference type="CDD" id="cd22009">
    <property type="entry name" value="HMG-box_AtHMGB9-like"/>
    <property type="match status" value="1"/>
</dbReference>
<dbReference type="GO" id="GO:0019760">
    <property type="term" value="P:glucosinolate metabolic process"/>
    <property type="evidence" value="ECO:0007669"/>
    <property type="project" value="EnsemblPlants"/>
</dbReference>
<dbReference type="GO" id="GO:0090406">
    <property type="term" value="C:pollen tube"/>
    <property type="evidence" value="ECO:0007669"/>
    <property type="project" value="EnsemblPlants"/>
</dbReference>
<dbReference type="InterPro" id="IPR001606">
    <property type="entry name" value="ARID_dom"/>
</dbReference>
<dbReference type="PANTHER" id="PTHR46691:SF3">
    <property type="entry name" value="HIGH MOBILITY GROUP B PROTEIN 15"/>
    <property type="match status" value="1"/>
</dbReference>
<dbReference type="Proteomes" id="UP000243459">
    <property type="component" value="Chromosome 2"/>
</dbReference>
<dbReference type="AlphaFoldDB" id="A0A5P1FHR7"/>
<organism evidence="10 11">
    <name type="scientific">Asparagus officinalis</name>
    <name type="common">Garden asparagus</name>
    <dbReference type="NCBI Taxonomy" id="4686"/>
    <lineage>
        <taxon>Eukaryota</taxon>
        <taxon>Viridiplantae</taxon>
        <taxon>Streptophyta</taxon>
        <taxon>Embryophyta</taxon>
        <taxon>Tracheophyta</taxon>
        <taxon>Spermatophyta</taxon>
        <taxon>Magnoliopsida</taxon>
        <taxon>Liliopsida</taxon>
        <taxon>Asparagales</taxon>
        <taxon>Asparagaceae</taxon>
        <taxon>Asparagoideae</taxon>
        <taxon>Asparagus</taxon>
    </lineage>
</organism>
<keyword evidence="3" id="KW-0804">Transcription</keyword>
<dbReference type="EMBL" id="CM007382">
    <property type="protein sequence ID" value="ONK77642.1"/>
    <property type="molecule type" value="Genomic_DNA"/>
</dbReference>
<evidence type="ECO:0000256" key="1">
    <source>
        <dbReference type="ARBA" id="ARBA00023015"/>
    </source>
</evidence>
<protein>
    <recommendedName>
        <fullName evidence="12">HMG box domain-containing protein</fullName>
    </recommendedName>
</protein>
<dbReference type="PROSITE" id="PS50118">
    <property type="entry name" value="HMG_BOX_2"/>
    <property type="match status" value="1"/>
</dbReference>
<dbReference type="SMART" id="SM00398">
    <property type="entry name" value="HMG"/>
    <property type="match status" value="1"/>
</dbReference>
<keyword evidence="2 6" id="KW-0238">DNA-binding</keyword>
<dbReference type="InterPro" id="IPR009071">
    <property type="entry name" value="HMG_box_dom"/>
</dbReference>
<evidence type="ECO:0000259" key="9">
    <source>
        <dbReference type="PROSITE" id="PS51011"/>
    </source>
</evidence>
<dbReference type="Pfam" id="PF00505">
    <property type="entry name" value="HMG_box"/>
    <property type="match status" value="1"/>
</dbReference>
<feature type="domain" description="ARID" evidence="9">
    <location>
        <begin position="61"/>
        <end position="152"/>
    </location>
</feature>
<dbReference type="GO" id="GO:0000976">
    <property type="term" value="F:transcription cis-regulatory region binding"/>
    <property type="evidence" value="ECO:0007669"/>
    <property type="project" value="EnsemblPlants"/>
</dbReference>
<evidence type="ECO:0000256" key="4">
    <source>
        <dbReference type="ARBA" id="ARBA00023242"/>
    </source>
</evidence>
<dbReference type="InterPro" id="IPR036910">
    <property type="entry name" value="HMG_box_dom_sf"/>
</dbReference>
<dbReference type="Pfam" id="PF01388">
    <property type="entry name" value="ARID"/>
    <property type="match status" value="1"/>
</dbReference>
<name>A0A5P1FHR7_ASPOF</name>
<dbReference type="InterPro" id="IPR036431">
    <property type="entry name" value="ARID_dom_sf"/>
</dbReference>
<dbReference type="FunFam" id="1.10.150.60:FF:000022">
    <property type="entry name" value="High mobility group B protein 15"/>
    <property type="match status" value="1"/>
</dbReference>
<dbReference type="PANTHER" id="PTHR46691">
    <property type="entry name" value="HIGH MOBILITY GROUP B PROTEIN 9"/>
    <property type="match status" value="1"/>
</dbReference>
<evidence type="ECO:0000256" key="5">
    <source>
        <dbReference type="ARBA" id="ARBA00054600"/>
    </source>
</evidence>
<keyword evidence="1" id="KW-0805">Transcription regulation</keyword>
<dbReference type="InterPro" id="IPR045303">
    <property type="entry name" value="ARID_HMGB9-like"/>
</dbReference>
<comment type="function">
    <text evidence="5">Binds preferentially DNA with A/T-rich content.</text>
</comment>
<accession>A0A5P1FHR7</accession>
<dbReference type="PROSITE" id="PS51011">
    <property type="entry name" value="ARID"/>
    <property type="match status" value="1"/>
</dbReference>
<feature type="domain" description="HMG box" evidence="8">
    <location>
        <begin position="278"/>
        <end position="345"/>
    </location>
</feature>
<dbReference type="Gene3D" id="1.10.30.10">
    <property type="entry name" value="High mobility group box domain"/>
    <property type="match status" value="1"/>
</dbReference>
<evidence type="ECO:0000256" key="2">
    <source>
        <dbReference type="ARBA" id="ARBA00023125"/>
    </source>
</evidence>
<dbReference type="SUPFAM" id="SSF46774">
    <property type="entry name" value="ARID-like"/>
    <property type="match status" value="1"/>
</dbReference>
<evidence type="ECO:0000313" key="10">
    <source>
        <dbReference type="EMBL" id="ONK77642.1"/>
    </source>
</evidence>
<dbReference type="GO" id="GO:0009846">
    <property type="term" value="P:pollen germination"/>
    <property type="evidence" value="ECO:0007669"/>
    <property type="project" value="EnsemblPlants"/>
</dbReference>
<dbReference type="Gramene" id="ONK77642">
    <property type="protein sequence ID" value="ONK77642"/>
    <property type="gene ID" value="A4U43_C02F8940"/>
</dbReference>
<sequence length="362" mass="41086">MGFPSLAAFGHFRVMGVEVGKEMVDLDRGKQLMVADEEESNSQPDYDHKYPEPLAEYKDVVEDRNLFMDTLGKLHAAMSTKFMIPVIGGKELDLHRLFVEVTARGGIEKVVADRRWREVTAVFNFPSTATNASFILRKYYNSLLHHYEQLYFFGSQGWNSPVEASPKTPADPIKAVRLAENVLQKSTNLPSIRKRKSNGELIPAGPSAQANRTVAGIIDGKFEHGYFVTVTIGNQNLKGVIFHTPEQATNQTADNTNVNVGRRRRRKKKLSTRDPTHPKPNRSGYNFFFAEQHARLKPLHPGKDRVISKIIGELWSKLTETEKAVYQERGMKDKERYISEMEVYRGRLNTGQGYSKCRSYSS</sequence>
<evidence type="ECO:0000256" key="6">
    <source>
        <dbReference type="PROSITE-ProRule" id="PRU00267"/>
    </source>
</evidence>
<dbReference type="FunFam" id="1.10.30.10:FF:000055">
    <property type="entry name" value="High mobility group B protein 15"/>
    <property type="match status" value="1"/>
</dbReference>
<feature type="compositionally biased region" description="Polar residues" evidence="7">
    <location>
        <begin position="250"/>
        <end position="259"/>
    </location>
</feature>
<keyword evidence="11" id="KW-1185">Reference proteome</keyword>
<gene>
    <name evidence="10" type="ORF">A4U43_C02F8940</name>
</gene>
<evidence type="ECO:0000256" key="7">
    <source>
        <dbReference type="SAM" id="MobiDB-lite"/>
    </source>
</evidence>
<dbReference type="CDD" id="cd16872">
    <property type="entry name" value="ARID_HMGB9-like"/>
    <property type="match status" value="1"/>
</dbReference>
<dbReference type="GO" id="GO:0005634">
    <property type="term" value="C:nucleus"/>
    <property type="evidence" value="ECO:0007669"/>
    <property type="project" value="UniProtKB-UniRule"/>
</dbReference>
<evidence type="ECO:0000259" key="8">
    <source>
        <dbReference type="PROSITE" id="PS50118"/>
    </source>
</evidence>
<dbReference type="OMA" id="QPRINIT"/>
<dbReference type="GO" id="GO:0009860">
    <property type="term" value="P:pollen tube growth"/>
    <property type="evidence" value="ECO:0007669"/>
    <property type="project" value="EnsemblPlants"/>
</dbReference>
<keyword evidence="4 6" id="KW-0539">Nucleus</keyword>
<evidence type="ECO:0000313" key="11">
    <source>
        <dbReference type="Proteomes" id="UP000243459"/>
    </source>
</evidence>
<reference evidence="11" key="1">
    <citation type="journal article" date="2017" name="Nat. Commun.">
        <title>The asparagus genome sheds light on the origin and evolution of a young Y chromosome.</title>
        <authorList>
            <person name="Harkess A."/>
            <person name="Zhou J."/>
            <person name="Xu C."/>
            <person name="Bowers J.E."/>
            <person name="Van der Hulst R."/>
            <person name="Ayyampalayam S."/>
            <person name="Mercati F."/>
            <person name="Riccardi P."/>
            <person name="McKain M.R."/>
            <person name="Kakrana A."/>
            <person name="Tang H."/>
            <person name="Ray J."/>
            <person name="Groenendijk J."/>
            <person name="Arikit S."/>
            <person name="Mathioni S.M."/>
            <person name="Nakano M."/>
            <person name="Shan H."/>
            <person name="Telgmann-Rauber A."/>
            <person name="Kanno A."/>
            <person name="Yue Z."/>
            <person name="Chen H."/>
            <person name="Li W."/>
            <person name="Chen Y."/>
            <person name="Xu X."/>
            <person name="Zhang Y."/>
            <person name="Luo S."/>
            <person name="Chen H."/>
            <person name="Gao J."/>
            <person name="Mao Z."/>
            <person name="Pires J.C."/>
            <person name="Luo M."/>
            <person name="Kudrna D."/>
            <person name="Wing R.A."/>
            <person name="Meyers B.C."/>
            <person name="Yi K."/>
            <person name="Kong H."/>
            <person name="Lavrijsen P."/>
            <person name="Sunseri F."/>
            <person name="Falavigna A."/>
            <person name="Ye Y."/>
            <person name="Leebens-Mack J.H."/>
            <person name="Chen G."/>
        </authorList>
    </citation>
    <scope>NUCLEOTIDE SEQUENCE [LARGE SCALE GENOMIC DNA]</scope>
    <source>
        <strain evidence="11">cv. DH0086</strain>
    </source>
</reference>
<feature type="DNA-binding region" description="HMG box" evidence="6">
    <location>
        <begin position="278"/>
        <end position="345"/>
    </location>
</feature>
<feature type="compositionally biased region" description="Basic residues" evidence="7">
    <location>
        <begin position="261"/>
        <end position="270"/>
    </location>
</feature>
<evidence type="ECO:0000256" key="3">
    <source>
        <dbReference type="ARBA" id="ARBA00023163"/>
    </source>
</evidence>
<dbReference type="SMART" id="SM00501">
    <property type="entry name" value="BRIGHT"/>
    <property type="match status" value="1"/>
</dbReference>
<dbReference type="Gene3D" id="1.10.150.60">
    <property type="entry name" value="ARID DNA-binding domain"/>
    <property type="match status" value="1"/>
</dbReference>
<dbReference type="GO" id="GO:0000400">
    <property type="term" value="F:four-way junction DNA binding"/>
    <property type="evidence" value="ECO:0007669"/>
    <property type="project" value="EnsemblPlants"/>
</dbReference>
<feature type="region of interest" description="Disordered" evidence="7">
    <location>
        <begin position="250"/>
        <end position="284"/>
    </location>
</feature>
<proteinExistence type="predicted"/>
<dbReference type="SMART" id="SM01014">
    <property type="entry name" value="ARID"/>
    <property type="match status" value="1"/>
</dbReference>
<evidence type="ECO:0008006" key="12">
    <source>
        <dbReference type="Google" id="ProtNLM"/>
    </source>
</evidence>
<dbReference type="SUPFAM" id="SSF47095">
    <property type="entry name" value="HMG-box"/>
    <property type="match status" value="1"/>
</dbReference>